<comment type="caution">
    <text evidence="1">The sequence shown here is derived from an EMBL/GenBank/DDBJ whole genome shotgun (WGS) entry which is preliminary data.</text>
</comment>
<organism evidence="1 2">
    <name type="scientific">Cephalotus follicularis</name>
    <name type="common">Albany pitcher plant</name>
    <dbReference type="NCBI Taxonomy" id="3775"/>
    <lineage>
        <taxon>Eukaryota</taxon>
        <taxon>Viridiplantae</taxon>
        <taxon>Streptophyta</taxon>
        <taxon>Embryophyta</taxon>
        <taxon>Tracheophyta</taxon>
        <taxon>Spermatophyta</taxon>
        <taxon>Magnoliopsida</taxon>
        <taxon>eudicotyledons</taxon>
        <taxon>Gunneridae</taxon>
        <taxon>Pentapetalae</taxon>
        <taxon>rosids</taxon>
        <taxon>fabids</taxon>
        <taxon>Oxalidales</taxon>
        <taxon>Cephalotaceae</taxon>
        <taxon>Cephalotus</taxon>
    </lineage>
</organism>
<dbReference type="EMBL" id="BDDD01000790">
    <property type="protein sequence ID" value="GAV70181.1"/>
    <property type="molecule type" value="Genomic_DNA"/>
</dbReference>
<evidence type="ECO:0000313" key="2">
    <source>
        <dbReference type="Proteomes" id="UP000187406"/>
    </source>
</evidence>
<evidence type="ECO:0000313" key="1">
    <source>
        <dbReference type="EMBL" id="GAV70181.1"/>
    </source>
</evidence>
<name>A0A1Q3BQ84_CEPFO</name>
<sequence length="121" mass="14028">MLKPLAPCYSNIIPLLQSQELRNKISDQQPPQIQTWPLLLKPTLRTKTKREVDTIAPSYRVVEDLYRPHHATFLVDRKTTMIQRRSMVLVMINLNATTTTNNNMSDLGENGTWHFEVLELV</sequence>
<protein>
    <submittedName>
        <fullName evidence="1">Uncharacterized protein</fullName>
    </submittedName>
</protein>
<accession>A0A1Q3BQ84</accession>
<reference evidence="2" key="1">
    <citation type="submission" date="2016-04" db="EMBL/GenBank/DDBJ databases">
        <title>Cephalotus genome sequencing.</title>
        <authorList>
            <person name="Fukushima K."/>
            <person name="Hasebe M."/>
            <person name="Fang X."/>
        </authorList>
    </citation>
    <scope>NUCLEOTIDE SEQUENCE [LARGE SCALE GENOMIC DNA]</scope>
    <source>
        <strain evidence="2">cv. St1</strain>
    </source>
</reference>
<dbReference type="InParanoid" id="A0A1Q3BQ84"/>
<dbReference type="AlphaFoldDB" id="A0A1Q3BQ84"/>
<dbReference type="Proteomes" id="UP000187406">
    <property type="component" value="Unassembled WGS sequence"/>
</dbReference>
<proteinExistence type="predicted"/>
<keyword evidence="2" id="KW-1185">Reference proteome</keyword>
<gene>
    <name evidence="1" type="ORF">CFOL_v3_13679</name>
</gene>